<keyword evidence="2" id="KW-1185">Reference proteome</keyword>
<sequence length="132" mass="14556">MRILFLSLSVFILSTTIGCSNSSITPETYTTQNPDAKEILTLDPKADIFQLDGVIYQTGIEWVEELSLTKDEQVGEIKTRNDTDTNFEDGMSNKLPVGAKIYSAEESDEVAGPILLVESEGKLLKYYGLVEG</sequence>
<proteinExistence type="predicted"/>
<name>A0ABN4XS42_9BACL</name>
<dbReference type="PROSITE" id="PS51257">
    <property type="entry name" value="PROKAR_LIPOPROTEIN"/>
    <property type="match status" value="1"/>
</dbReference>
<evidence type="ECO:0000313" key="2">
    <source>
        <dbReference type="Proteomes" id="UP000189661"/>
    </source>
</evidence>
<reference evidence="1 2" key="1">
    <citation type="submission" date="2017-01" db="EMBL/GenBank/DDBJ databases">
        <title>Planococcus faecalis genome complete sequence.</title>
        <authorList>
            <person name="Lee P.C."/>
        </authorList>
    </citation>
    <scope>NUCLEOTIDE SEQUENCE [LARGE SCALE GENOMIC DNA]</scope>
    <source>
        <strain evidence="1 2">AJ003</strain>
    </source>
</reference>
<evidence type="ECO:0000313" key="1">
    <source>
        <dbReference type="EMBL" id="AQU79582.1"/>
    </source>
</evidence>
<dbReference type="Proteomes" id="UP000189661">
    <property type="component" value="Chromosome"/>
</dbReference>
<organism evidence="1 2">
    <name type="scientific">Planococcus faecalis</name>
    <dbReference type="NCBI Taxonomy" id="1598147"/>
    <lineage>
        <taxon>Bacteria</taxon>
        <taxon>Bacillati</taxon>
        <taxon>Bacillota</taxon>
        <taxon>Bacilli</taxon>
        <taxon>Bacillales</taxon>
        <taxon>Caryophanaceae</taxon>
        <taxon>Planococcus</taxon>
    </lineage>
</organism>
<accession>A0ABN4XS42</accession>
<evidence type="ECO:0008006" key="3">
    <source>
        <dbReference type="Google" id="ProtNLM"/>
    </source>
</evidence>
<dbReference type="EMBL" id="CP019401">
    <property type="protein sequence ID" value="AQU79582.1"/>
    <property type="molecule type" value="Genomic_DNA"/>
</dbReference>
<gene>
    <name evidence="1" type="ORF">AJGP001_10075</name>
</gene>
<protein>
    <recommendedName>
        <fullName evidence="3">Lipoprotein</fullName>
    </recommendedName>
</protein>
<dbReference type="RefSeq" id="WP_071153773.1">
    <property type="nucleotide sequence ID" value="NZ_CP019401.1"/>
</dbReference>